<feature type="non-terminal residue" evidence="1">
    <location>
        <position position="1"/>
    </location>
</feature>
<organism evidence="1 2">
    <name type="scientific">Mucuna pruriens</name>
    <name type="common">Velvet bean</name>
    <name type="synonym">Dolichos pruriens</name>
    <dbReference type="NCBI Taxonomy" id="157652"/>
    <lineage>
        <taxon>Eukaryota</taxon>
        <taxon>Viridiplantae</taxon>
        <taxon>Streptophyta</taxon>
        <taxon>Embryophyta</taxon>
        <taxon>Tracheophyta</taxon>
        <taxon>Spermatophyta</taxon>
        <taxon>Magnoliopsida</taxon>
        <taxon>eudicotyledons</taxon>
        <taxon>Gunneridae</taxon>
        <taxon>Pentapetalae</taxon>
        <taxon>rosids</taxon>
        <taxon>fabids</taxon>
        <taxon>Fabales</taxon>
        <taxon>Fabaceae</taxon>
        <taxon>Papilionoideae</taxon>
        <taxon>50 kb inversion clade</taxon>
        <taxon>NPAAA clade</taxon>
        <taxon>indigoferoid/millettioid clade</taxon>
        <taxon>Phaseoleae</taxon>
        <taxon>Mucuna</taxon>
    </lineage>
</organism>
<dbReference type="AlphaFoldDB" id="A0A371EEM8"/>
<keyword evidence="2" id="KW-1185">Reference proteome</keyword>
<name>A0A371EEM8_MUCPR</name>
<protein>
    <submittedName>
        <fullName evidence="1">Uncharacterized protein</fullName>
    </submittedName>
</protein>
<evidence type="ECO:0000313" key="2">
    <source>
        <dbReference type="Proteomes" id="UP000257109"/>
    </source>
</evidence>
<dbReference type="Proteomes" id="UP000257109">
    <property type="component" value="Unassembled WGS sequence"/>
</dbReference>
<reference evidence="1" key="1">
    <citation type="submission" date="2018-05" db="EMBL/GenBank/DDBJ databases">
        <title>Draft genome of Mucuna pruriens seed.</title>
        <authorList>
            <person name="Nnadi N.E."/>
            <person name="Vos R."/>
            <person name="Hasami M.H."/>
            <person name="Devisetty U.K."/>
            <person name="Aguiy J.C."/>
        </authorList>
    </citation>
    <scope>NUCLEOTIDE SEQUENCE [LARGE SCALE GENOMIC DNA]</scope>
    <source>
        <strain evidence="1">JCA_2017</strain>
    </source>
</reference>
<proteinExistence type="predicted"/>
<comment type="caution">
    <text evidence="1">The sequence shown here is derived from an EMBL/GenBank/DDBJ whole genome shotgun (WGS) entry which is preliminary data.</text>
</comment>
<evidence type="ECO:0000313" key="1">
    <source>
        <dbReference type="EMBL" id="RDX64487.1"/>
    </source>
</evidence>
<gene>
    <name evidence="1" type="ORF">CR513_56954</name>
</gene>
<sequence>MVQYGTIPRSDDPQVISVVIADYKVEGLGQRPVLISFPKDGLLKINFGGVSRNVDQIRELAS</sequence>
<dbReference type="EMBL" id="QJKJ01014360">
    <property type="protein sequence ID" value="RDX64487.1"/>
    <property type="molecule type" value="Genomic_DNA"/>
</dbReference>
<accession>A0A371EEM8</accession>